<keyword evidence="3 4" id="KW-0862">Zinc</keyword>
<comment type="caution">
    <text evidence="6">The sequence shown here is derived from an EMBL/GenBank/DDBJ whole genome shotgun (WGS) entry which is preliminary data.</text>
</comment>
<keyword evidence="3" id="KW-0963">Cytoplasm</keyword>
<evidence type="ECO:0000256" key="4">
    <source>
        <dbReference type="PROSITE-ProRule" id="PRU00236"/>
    </source>
</evidence>
<dbReference type="Proteomes" id="UP000635902">
    <property type="component" value="Unassembled WGS sequence"/>
</dbReference>
<dbReference type="InterPro" id="IPR026591">
    <property type="entry name" value="Sirtuin_cat_small_dom_sf"/>
</dbReference>
<dbReference type="InterPro" id="IPR026590">
    <property type="entry name" value="Ssirtuin_cat_dom"/>
</dbReference>
<comment type="domain">
    <text evidence="3">2 residues (Tyr-87 and Arg-90) present in a large hydrophobic pocket are probably involved in substrate specificity. They are important for desuccinylation activity, but dispensable for deacetylation activity.</text>
</comment>
<evidence type="ECO:0000256" key="3">
    <source>
        <dbReference type="HAMAP-Rule" id="MF_01121"/>
    </source>
</evidence>
<proteinExistence type="inferred from homology"/>
<dbReference type="SUPFAM" id="SSF52467">
    <property type="entry name" value="DHS-like NAD/FAD-binding domain"/>
    <property type="match status" value="1"/>
</dbReference>
<comment type="subcellular location">
    <subcellularLocation>
        <location evidence="3">Cytoplasm</location>
    </subcellularLocation>
</comment>
<feature type="binding site" evidence="3">
    <location>
        <position position="263"/>
    </location>
    <ligand>
        <name>NAD(+)</name>
        <dbReference type="ChEBI" id="CHEBI:57540"/>
    </ligand>
</feature>
<evidence type="ECO:0000256" key="2">
    <source>
        <dbReference type="ARBA" id="ARBA00023027"/>
    </source>
</evidence>
<keyword evidence="2 3" id="KW-0520">NAD</keyword>
<dbReference type="Gene3D" id="3.40.50.1220">
    <property type="entry name" value="TPP-binding domain"/>
    <property type="match status" value="1"/>
</dbReference>
<comment type="function">
    <text evidence="3">NAD-dependent lysine deacetylase and desuccinylase that specifically removes acetyl and succinyl groups on target proteins. Modulates the activities of several proteins which are inactive in their acylated form.</text>
</comment>
<dbReference type="InterPro" id="IPR003000">
    <property type="entry name" value="Sirtuin"/>
</dbReference>
<feature type="active site" description="Proton acceptor" evidence="3 4">
    <location>
        <position position="146"/>
    </location>
</feature>
<dbReference type="InterPro" id="IPR027546">
    <property type="entry name" value="Sirtuin_class_III"/>
</dbReference>
<reference evidence="6 7" key="1">
    <citation type="submission" date="2020-10" db="EMBL/GenBank/DDBJ databases">
        <title>Novel species in genus Corynebacterium.</title>
        <authorList>
            <person name="Zhang G."/>
        </authorList>
    </citation>
    <scope>NUCLEOTIDE SEQUENCE [LARGE SCALE GENOMIC DNA]</scope>
    <source>
        <strain evidence="6 7">DSM 45110</strain>
    </source>
</reference>
<keyword evidence="1" id="KW-0808">Transferase</keyword>
<dbReference type="NCBIfam" id="NF001753">
    <property type="entry name" value="PRK00481.1-3"/>
    <property type="match status" value="1"/>
</dbReference>
<gene>
    <name evidence="3" type="primary">cobB</name>
    <name evidence="6" type="ORF">IRY30_00140</name>
</gene>
<dbReference type="InterPro" id="IPR029035">
    <property type="entry name" value="DHS-like_NAD/FAD-binding_dom"/>
</dbReference>
<dbReference type="Pfam" id="PF02146">
    <property type="entry name" value="SIR2"/>
    <property type="match status" value="1"/>
</dbReference>
<dbReference type="PANTHER" id="PTHR11085">
    <property type="entry name" value="NAD-DEPENDENT PROTEIN DEACYLASE SIRTUIN-5, MITOCHONDRIAL-RELATED"/>
    <property type="match status" value="1"/>
</dbReference>
<comment type="catalytic activity">
    <reaction evidence="3">
        <text>N(6)-acetyl-L-lysyl-[protein] + NAD(+) + H2O = 2''-O-acetyl-ADP-D-ribose + nicotinamide + L-lysyl-[protein]</text>
        <dbReference type="Rhea" id="RHEA:43636"/>
        <dbReference type="Rhea" id="RHEA-COMP:9752"/>
        <dbReference type="Rhea" id="RHEA-COMP:10731"/>
        <dbReference type="ChEBI" id="CHEBI:15377"/>
        <dbReference type="ChEBI" id="CHEBI:17154"/>
        <dbReference type="ChEBI" id="CHEBI:29969"/>
        <dbReference type="ChEBI" id="CHEBI:57540"/>
        <dbReference type="ChEBI" id="CHEBI:61930"/>
        <dbReference type="ChEBI" id="CHEBI:83767"/>
        <dbReference type="EC" id="2.3.1.286"/>
    </reaction>
</comment>
<keyword evidence="3 4" id="KW-0479">Metal-binding</keyword>
<dbReference type="EMBL" id="JADKMY010000001">
    <property type="protein sequence ID" value="MBF4552495.1"/>
    <property type="molecule type" value="Genomic_DNA"/>
</dbReference>
<evidence type="ECO:0000256" key="1">
    <source>
        <dbReference type="ARBA" id="ARBA00022679"/>
    </source>
</evidence>
<dbReference type="Gene3D" id="3.30.1600.10">
    <property type="entry name" value="SIR2/SIRT2 'Small Domain"/>
    <property type="match status" value="1"/>
</dbReference>
<protein>
    <recommendedName>
        <fullName evidence="3">NAD-dependent protein deacylase</fullName>
        <ecNumber evidence="3">2.3.1.286</ecNumber>
    </recommendedName>
    <alternativeName>
        <fullName evidence="3">Regulatory protein SIR2 homolog</fullName>
    </alternativeName>
</protein>
<dbReference type="PROSITE" id="PS50305">
    <property type="entry name" value="SIRTUIN"/>
    <property type="match status" value="1"/>
</dbReference>
<feature type="domain" description="Deacetylase sirtuin-type" evidence="5">
    <location>
        <begin position="17"/>
        <end position="277"/>
    </location>
</feature>
<feature type="binding site" evidence="3 4">
    <location>
        <position position="154"/>
    </location>
    <ligand>
        <name>Zn(2+)</name>
        <dbReference type="ChEBI" id="CHEBI:29105"/>
    </ligand>
</feature>
<feature type="binding site" evidence="3">
    <location>
        <begin position="122"/>
        <end position="125"/>
    </location>
    <ligand>
        <name>NAD(+)</name>
        <dbReference type="ChEBI" id="CHEBI:57540"/>
    </ligand>
</feature>
<feature type="binding site" evidence="3">
    <location>
        <position position="90"/>
    </location>
    <ligand>
        <name>substrate</name>
    </ligand>
</feature>
<comment type="catalytic activity">
    <reaction evidence="3">
        <text>N(6)-succinyl-L-lysyl-[protein] + NAD(+) + H2O = 2''-O-succinyl-ADP-D-ribose + nicotinamide + L-lysyl-[protein]</text>
        <dbReference type="Rhea" id="RHEA:47668"/>
        <dbReference type="Rhea" id="RHEA-COMP:9752"/>
        <dbReference type="Rhea" id="RHEA-COMP:11877"/>
        <dbReference type="ChEBI" id="CHEBI:15377"/>
        <dbReference type="ChEBI" id="CHEBI:17154"/>
        <dbReference type="ChEBI" id="CHEBI:29969"/>
        <dbReference type="ChEBI" id="CHEBI:57540"/>
        <dbReference type="ChEBI" id="CHEBI:87830"/>
        <dbReference type="ChEBI" id="CHEBI:87832"/>
    </reaction>
</comment>
<feature type="binding site" evidence="3 4">
    <location>
        <position position="179"/>
    </location>
    <ligand>
        <name>Zn(2+)</name>
        <dbReference type="ChEBI" id="CHEBI:29105"/>
    </ligand>
</feature>
<comment type="caution">
    <text evidence="3">Lacks conserved residue(s) required for the propagation of feature annotation.</text>
</comment>
<feature type="binding site" evidence="3">
    <location>
        <begin position="219"/>
        <end position="221"/>
    </location>
    <ligand>
        <name>NAD(+)</name>
        <dbReference type="ChEBI" id="CHEBI:57540"/>
    </ligand>
</feature>
<accession>A0ABR9ZGF5</accession>
<sequence>MSEVIEFSPDGHPVDSRGQEIDLPTDLLQTARDARKVEVFTGAGMSKDSGLDTFRDAQTGIWSRVDPLAMASVDSWAKDPEPMLAWYLWRGTLCQRAQPNDGHRAVARWGDKGGVELHVTTQNIDDLHERAFDDLGLTRPDIAHLHGSLFAYRCSICEKPARSPELPEEQVERVTPKECSLCGNPVRPGVVWFGEPLPYDEWEQAEDAMSSADLVVIVGTSGVVWPAAGLPNIAAENGKLIVEISPERTDLTDICTWSLRTTAAIGLPPIVDALGEEQSAQLAE</sequence>
<dbReference type="HAMAP" id="MF_01121">
    <property type="entry name" value="Sirtuin_ClassIII"/>
    <property type="match status" value="1"/>
</dbReference>
<evidence type="ECO:0000259" key="5">
    <source>
        <dbReference type="PROSITE" id="PS50305"/>
    </source>
</evidence>
<evidence type="ECO:0000313" key="6">
    <source>
        <dbReference type="EMBL" id="MBF4552495.1"/>
    </source>
</evidence>
<name>A0ABR9ZGF5_9CORY</name>
<evidence type="ECO:0000313" key="7">
    <source>
        <dbReference type="Proteomes" id="UP000635902"/>
    </source>
</evidence>
<dbReference type="PANTHER" id="PTHR11085:SF4">
    <property type="entry name" value="NAD-DEPENDENT PROTEIN DEACYLASE"/>
    <property type="match status" value="1"/>
</dbReference>
<organism evidence="6 7">
    <name type="scientific">Corynebacterium suicordis DSM 45110</name>
    <dbReference type="NCBI Taxonomy" id="1121369"/>
    <lineage>
        <taxon>Bacteria</taxon>
        <taxon>Bacillati</taxon>
        <taxon>Actinomycetota</taxon>
        <taxon>Actinomycetes</taxon>
        <taxon>Mycobacteriales</taxon>
        <taxon>Corynebacteriaceae</taxon>
        <taxon>Corynebacterium</taxon>
    </lineage>
</organism>
<feature type="binding site" evidence="3">
    <location>
        <position position="87"/>
    </location>
    <ligand>
        <name>substrate</name>
    </ligand>
</feature>
<dbReference type="InterPro" id="IPR050134">
    <property type="entry name" value="NAD-dep_sirtuin_deacylases"/>
</dbReference>
<keyword evidence="7" id="KW-1185">Reference proteome</keyword>
<dbReference type="EC" id="2.3.1.286" evidence="3"/>
<feature type="binding site" evidence="3 4">
    <location>
        <position position="157"/>
    </location>
    <ligand>
        <name>Zn(2+)</name>
        <dbReference type="ChEBI" id="CHEBI:29105"/>
    </ligand>
</feature>
<dbReference type="RefSeq" id="WP_194555408.1">
    <property type="nucleotide sequence ID" value="NZ_JADKMY010000001.1"/>
</dbReference>
<comment type="cofactor">
    <cofactor evidence="3">
        <name>Zn(2+)</name>
        <dbReference type="ChEBI" id="CHEBI:29105"/>
    </cofactor>
    <text evidence="3">Binds 1 zinc ion per subunit.</text>
</comment>
<comment type="similarity">
    <text evidence="3">Belongs to the sirtuin family. Class III subfamily.</text>
</comment>
<feature type="binding site" evidence="3 4">
    <location>
        <position position="182"/>
    </location>
    <ligand>
        <name>Zn(2+)</name>
        <dbReference type="ChEBI" id="CHEBI:29105"/>
    </ligand>
</feature>